<keyword evidence="6" id="KW-1185">Reference proteome</keyword>
<keyword evidence="2" id="KW-0732">Signal</keyword>
<evidence type="ECO:0000313" key="5">
    <source>
        <dbReference type="EMBL" id="MFC3835352.1"/>
    </source>
</evidence>
<dbReference type="NCBIfam" id="NF033681">
    <property type="entry name" value="ExeM_NucH_DNase"/>
    <property type="match status" value="1"/>
</dbReference>
<proteinExistence type="predicted"/>
<keyword evidence="5" id="KW-0378">Hydrolase</keyword>
<dbReference type="InterPro" id="IPR047971">
    <property type="entry name" value="ExeM-like"/>
</dbReference>
<protein>
    <submittedName>
        <fullName evidence="5">ExeM/NucH family extracellular endonuclease</fullName>
    </submittedName>
</protein>
<dbReference type="PROSITE" id="PS50093">
    <property type="entry name" value="PKD"/>
    <property type="match status" value="1"/>
</dbReference>
<evidence type="ECO:0000313" key="6">
    <source>
        <dbReference type="Proteomes" id="UP001595803"/>
    </source>
</evidence>
<evidence type="ECO:0000259" key="4">
    <source>
        <dbReference type="PROSITE" id="PS51841"/>
    </source>
</evidence>
<dbReference type="PANTHER" id="PTHR42834">
    <property type="entry name" value="ENDONUCLEASE/EXONUCLEASE/PHOSPHATASE FAMILY PROTEIN (AFU_ORTHOLOGUE AFUA_3G09210)"/>
    <property type="match status" value="1"/>
</dbReference>
<feature type="chain" id="PRO_5047224581" evidence="2">
    <location>
        <begin position="24"/>
        <end position="1050"/>
    </location>
</feature>
<dbReference type="Pfam" id="PF00932">
    <property type="entry name" value="LTD"/>
    <property type="match status" value="1"/>
</dbReference>
<dbReference type="RefSeq" id="WP_322474637.1">
    <property type="nucleotide sequence ID" value="NZ_JBHRZG010000024.1"/>
</dbReference>
<dbReference type="SUPFAM" id="SSF49299">
    <property type="entry name" value="PKD domain"/>
    <property type="match status" value="1"/>
</dbReference>
<evidence type="ECO:0000256" key="2">
    <source>
        <dbReference type="SAM" id="SignalP"/>
    </source>
</evidence>
<dbReference type="EMBL" id="JBHRZG010000024">
    <property type="protein sequence ID" value="MFC3835352.1"/>
    <property type="molecule type" value="Genomic_DNA"/>
</dbReference>
<dbReference type="Gene3D" id="2.60.40.1260">
    <property type="entry name" value="Lamin Tail domain"/>
    <property type="match status" value="1"/>
</dbReference>
<dbReference type="Gene3D" id="2.60.40.10">
    <property type="entry name" value="Immunoglobulins"/>
    <property type="match status" value="1"/>
</dbReference>
<dbReference type="InterPro" id="IPR005135">
    <property type="entry name" value="Endo/exonuclease/phosphatase"/>
</dbReference>
<feature type="compositionally biased region" description="Low complexity" evidence="1">
    <location>
        <begin position="783"/>
        <end position="792"/>
    </location>
</feature>
<dbReference type="InterPro" id="IPR036691">
    <property type="entry name" value="Endo/exonu/phosph_ase_sf"/>
</dbReference>
<dbReference type="CDD" id="cd04486">
    <property type="entry name" value="YhcR_OBF_like"/>
    <property type="match status" value="1"/>
</dbReference>
<organism evidence="5 6">
    <name type="scientific">Deinococcus rufus</name>
    <dbReference type="NCBI Taxonomy" id="2136097"/>
    <lineage>
        <taxon>Bacteria</taxon>
        <taxon>Thermotogati</taxon>
        <taxon>Deinococcota</taxon>
        <taxon>Deinococci</taxon>
        <taxon>Deinococcales</taxon>
        <taxon>Deinococcaceae</taxon>
        <taxon>Deinococcus</taxon>
    </lineage>
</organism>
<dbReference type="InterPro" id="IPR001322">
    <property type="entry name" value="Lamin_tail_dom"/>
</dbReference>
<feature type="region of interest" description="Disordered" evidence="1">
    <location>
        <begin position="771"/>
        <end position="792"/>
    </location>
</feature>
<feature type="domain" description="PKD" evidence="3">
    <location>
        <begin position="779"/>
        <end position="864"/>
    </location>
</feature>
<dbReference type="Gene3D" id="3.60.10.10">
    <property type="entry name" value="Endonuclease/exonuclease/phosphatase"/>
    <property type="match status" value="1"/>
</dbReference>
<sequence length="1050" mass="106862">MRPSLLVVLSCTLLVAACGSTPATQTTQTPDMIAQANKVAVLSVAVAPEVKYVQAVLTPKKGGTAQTLTAAPADGTAIFQVSGVSAAEYVAVVSAYDDADRAVMLYDGTGTVALKAGRATAFPALNRVTATVIVNATPTLEVTATYSATLGSATQPMTVTDGVARTTFATVPTARGLTVTVTGTTADGQTSQSGSATFNLTKGGSTVPVTLAAQAICAAAILTPISAVQGSGAASPLAGQSVTVRGTVTADYQNGLSGFMLQDAGDGNDATSDGVFVYTGTTPQTVAVGDTVQLTANVKEFGTAPNTLTELDAVTGFSKCGTALVVKPVQISAPFNDLERFEGMLVTYPGTLTITDNFPYGRYGELGLSATGRQFNPTNGNSATLPGTAELLANRIVLDDGRANQNPNPLAYVSGANTRRTGDTVTGLTGTLHYANGAFKVEPVGTVPFVEANPQPAAPKAVGGTLTVAGANVLNYFTTFGGANDRGANSALEFQRQKTKVVNALKGLDADIVTLMEVQNNGDTALNDLVAGLNTAYGSETYRAIQTGVIGTDAIKVAIIYKPARVTPFGSYVTDTNSVYSRPPLAQTFQKTGGGTLTVIANHFKSKGSCPSSGDVDTGQGCWNQLRVQQAQAVTAFAERLKARVNDQDVLIMGDLNSYGAEDPITAIVGAGYESLNTRIPAEDRYSYQFGGLFGYLDHALSSSALSAQVTGITEWHINSDEPTVADYNVEFKATAGCTTSCNGADLYNPATPFRASDHDPVLVGLNLAPDSPTDPTEPLGVTATGSSAATTNQPYTLNVTTTGTPDSVTVNWGDGTTGPVTASPVTHTYTTTGSFTITVTATRGAQTQTATQAVTVSAAPTGVGRLVISQVYGGGGNSGAPYRNDFIELFNAGSAPVNLGGYSVQYNSAAGTSAYQVTPLTAVTLNPGQYYLVQQAAGASTTAAPLPTPDATGTITMGGTAGKVALVNGTAALAATDTPSSTASIVDFVGFGTTATTYEGTAPAPAPSNTTADLRAGNGCTDTNQNAADFATGAPAPRTTASALNVCAP</sequence>
<reference evidence="6" key="1">
    <citation type="journal article" date="2019" name="Int. J. Syst. Evol. Microbiol.">
        <title>The Global Catalogue of Microorganisms (GCM) 10K type strain sequencing project: providing services to taxonomists for standard genome sequencing and annotation.</title>
        <authorList>
            <consortium name="The Broad Institute Genomics Platform"/>
            <consortium name="The Broad Institute Genome Sequencing Center for Infectious Disease"/>
            <person name="Wu L."/>
            <person name="Ma J."/>
        </authorList>
    </citation>
    <scope>NUCLEOTIDE SEQUENCE [LARGE SCALE GENOMIC DNA]</scope>
    <source>
        <strain evidence="6">CCTCC AB 2017081</strain>
    </source>
</reference>
<dbReference type="PANTHER" id="PTHR42834:SF1">
    <property type="entry name" value="ENDONUCLEASE_EXONUCLEASE_PHOSPHATASE FAMILY PROTEIN (AFU_ORTHOLOGUE AFUA_3G09210)"/>
    <property type="match status" value="1"/>
</dbReference>
<dbReference type="GO" id="GO:0004519">
    <property type="term" value="F:endonuclease activity"/>
    <property type="evidence" value="ECO:0007669"/>
    <property type="project" value="UniProtKB-KW"/>
</dbReference>
<dbReference type="Pfam" id="PF18911">
    <property type="entry name" value="PKD_4"/>
    <property type="match status" value="1"/>
</dbReference>
<dbReference type="PROSITE" id="PS51257">
    <property type="entry name" value="PROKAR_LIPOPROTEIN"/>
    <property type="match status" value="1"/>
</dbReference>
<feature type="signal peptide" evidence="2">
    <location>
        <begin position="1"/>
        <end position="23"/>
    </location>
</feature>
<dbReference type="InterPro" id="IPR000601">
    <property type="entry name" value="PKD_dom"/>
</dbReference>
<accession>A0ABV7ZD85</accession>
<dbReference type="Proteomes" id="UP001595803">
    <property type="component" value="Unassembled WGS sequence"/>
</dbReference>
<evidence type="ECO:0000256" key="1">
    <source>
        <dbReference type="SAM" id="MobiDB-lite"/>
    </source>
</evidence>
<feature type="domain" description="LTD" evidence="4">
    <location>
        <begin position="855"/>
        <end position="994"/>
    </location>
</feature>
<dbReference type="InterPro" id="IPR013783">
    <property type="entry name" value="Ig-like_fold"/>
</dbReference>
<dbReference type="SUPFAM" id="SSF56219">
    <property type="entry name" value="DNase I-like"/>
    <property type="match status" value="1"/>
</dbReference>
<keyword evidence="5" id="KW-0540">Nuclease</keyword>
<dbReference type="CDD" id="cd10283">
    <property type="entry name" value="MnuA_DNase1-like"/>
    <property type="match status" value="1"/>
</dbReference>
<evidence type="ECO:0000259" key="3">
    <source>
        <dbReference type="PROSITE" id="PS50093"/>
    </source>
</evidence>
<dbReference type="Pfam" id="PF03372">
    <property type="entry name" value="Exo_endo_phos"/>
    <property type="match status" value="1"/>
</dbReference>
<comment type="caution">
    <text evidence="5">The sequence shown here is derived from an EMBL/GenBank/DDBJ whole genome shotgun (WGS) entry which is preliminary data.</text>
</comment>
<dbReference type="InterPro" id="IPR036415">
    <property type="entry name" value="Lamin_tail_dom_sf"/>
</dbReference>
<dbReference type="CDD" id="cd00146">
    <property type="entry name" value="PKD"/>
    <property type="match status" value="1"/>
</dbReference>
<keyword evidence="5" id="KW-0255">Endonuclease</keyword>
<gene>
    <name evidence="5" type="ORF">ACFOSB_21025</name>
</gene>
<dbReference type="SUPFAM" id="SSF74853">
    <property type="entry name" value="Lamin A/C globular tail domain"/>
    <property type="match status" value="1"/>
</dbReference>
<dbReference type="PROSITE" id="PS51841">
    <property type="entry name" value="LTD"/>
    <property type="match status" value="1"/>
</dbReference>
<name>A0ABV7ZD85_9DEIO</name>
<dbReference type="InterPro" id="IPR035986">
    <property type="entry name" value="PKD_dom_sf"/>
</dbReference>